<organism evidence="2 3">
    <name type="scientific">Rotaria sordida</name>
    <dbReference type="NCBI Taxonomy" id="392033"/>
    <lineage>
        <taxon>Eukaryota</taxon>
        <taxon>Metazoa</taxon>
        <taxon>Spiralia</taxon>
        <taxon>Gnathifera</taxon>
        <taxon>Rotifera</taxon>
        <taxon>Eurotatoria</taxon>
        <taxon>Bdelloidea</taxon>
        <taxon>Philodinida</taxon>
        <taxon>Philodinidae</taxon>
        <taxon>Rotaria</taxon>
    </lineage>
</organism>
<dbReference type="GO" id="GO:1905515">
    <property type="term" value="P:non-motile cilium assembly"/>
    <property type="evidence" value="ECO:0007669"/>
    <property type="project" value="TreeGrafter"/>
</dbReference>
<protein>
    <recommendedName>
        <fullName evidence="1">FUZ/MON1/HPS1 third Longin domain-containing protein</fullName>
    </recommendedName>
</protein>
<accession>A0A814AL05</accession>
<feature type="domain" description="FUZ/MON1/HPS1 third Longin" evidence="1">
    <location>
        <begin position="156"/>
        <end position="276"/>
    </location>
</feature>
<comment type="caution">
    <text evidence="2">The sequence shown here is derived from an EMBL/GenBank/DDBJ whole genome shotgun (WGS) entry which is preliminary data.</text>
</comment>
<sequence>MIFSKLFLKVYFQYSSIIYSCLKQISDHLKCEHVCITLSNRIIVSSTGWSRLTQAEQYVLTLLIALNDYSNDILPTVRDMPVYLDSIDRSHNYRLLSIRLLGQIYVSILCSTTPKMSEFESVVDRYCHLQTEHIQNLNSLLYPRSFHDNIVFDHNIQALLYINRQTHFCVSTLEPIKSNISLSKTIKKHRYGLLKQFYMEIVRMNTEQLLLFDNIKNEVKMNEMYMINDEDDQIEHKCYFLREQDYFELYVLFDVNIPTIAMRGIAKKTLLILRKNL</sequence>
<evidence type="ECO:0000259" key="1">
    <source>
        <dbReference type="Pfam" id="PF19038"/>
    </source>
</evidence>
<reference evidence="2" key="1">
    <citation type="submission" date="2021-02" db="EMBL/GenBank/DDBJ databases">
        <authorList>
            <person name="Nowell W R."/>
        </authorList>
    </citation>
    <scope>NUCLEOTIDE SEQUENCE</scope>
</reference>
<dbReference type="Proteomes" id="UP000663889">
    <property type="component" value="Unassembled WGS sequence"/>
</dbReference>
<dbReference type="GO" id="GO:0016192">
    <property type="term" value="P:vesicle-mediated transport"/>
    <property type="evidence" value="ECO:0007669"/>
    <property type="project" value="InterPro"/>
</dbReference>
<dbReference type="EMBL" id="CAJNOU010000205">
    <property type="protein sequence ID" value="CAF0914905.1"/>
    <property type="molecule type" value="Genomic_DNA"/>
</dbReference>
<gene>
    <name evidence="2" type="ORF">SEV965_LOCUS6339</name>
</gene>
<name>A0A814AL05_9BILA</name>
<dbReference type="AlphaFoldDB" id="A0A814AL05"/>
<dbReference type="InterPro" id="IPR043970">
    <property type="entry name" value="FUZ/MON1/HPS1_longin_3"/>
</dbReference>
<evidence type="ECO:0000313" key="3">
    <source>
        <dbReference type="Proteomes" id="UP000663889"/>
    </source>
</evidence>
<dbReference type="Pfam" id="PF19038">
    <property type="entry name" value="Fuz_longin_3"/>
    <property type="match status" value="1"/>
</dbReference>
<proteinExistence type="predicted"/>
<dbReference type="PANTHER" id="PTHR13559:SF1">
    <property type="entry name" value="PROTEIN FUZZY HOMOLOG"/>
    <property type="match status" value="1"/>
</dbReference>
<dbReference type="PROSITE" id="PS51257">
    <property type="entry name" value="PROKAR_LIPOPROTEIN"/>
    <property type="match status" value="1"/>
</dbReference>
<dbReference type="InterPro" id="IPR026069">
    <property type="entry name" value="Fuzzy"/>
</dbReference>
<evidence type="ECO:0000313" key="2">
    <source>
        <dbReference type="EMBL" id="CAF0914905.1"/>
    </source>
</evidence>
<dbReference type="PANTHER" id="PTHR13559">
    <property type="entry name" value="INTRACELLULAR TRAFFIC PROTEIN-RELATED"/>
    <property type="match status" value="1"/>
</dbReference>